<evidence type="ECO:0000256" key="3">
    <source>
        <dbReference type="ARBA" id="ARBA00022722"/>
    </source>
</evidence>
<dbReference type="GO" id="GO:0005737">
    <property type="term" value="C:cytoplasm"/>
    <property type="evidence" value="ECO:0007669"/>
    <property type="project" value="UniProtKB-SubCell"/>
</dbReference>
<feature type="domain" description="YqgF/RNase H-like" evidence="6">
    <location>
        <begin position="8"/>
        <end position="106"/>
    </location>
</feature>
<evidence type="ECO:0000256" key="1">
    <source>
        <dbReference type="ARBA" id="ARBA00022490"/>
    </source>
</evidence>
<comment type="caution">
    <text evidence="7">The sequence shown here is derived from an EMBL/GenBank/DDBJ whole genome shotgun (WGS) entry which is preliminary data.</text>
</comment>
<comment type="similarity">
    <text evidence="5">Belongs to the YqgF HJR family.</text>
</comment>
<dbReference type="SUPFAM" id="SSF53098">
    <property type="entry name" value="Ribonuclease H-like"/>
    <property type="match status" value="1"/>
</dbReference>
<dbReference type="InterPro" id="IPR012337">
    <property type="entry name" value="RNaseH-like_sf"/>
</dbReference>
<dbReference type="GO" id="GO:0000967">
    <property type="term" value="P:rRNA 5'-end processing"/>
    <property type="evidence" value="ECO:0007669"/>
    <property type="project" value="UniProtKB-UniRule"/>
</dbReference>
<dbReference type="PANTHER" id="PTHR33317">
    <property type="entry name" value="POLYNUCLEOTIDYL TRANSFERASE, RIBONUCLEASE H-LIKE SUPERFAMILY PROTEIN"/>
    <property type="match status" value="1"/>
</dbReference>
<dbReference type="InterPro" id="IPR006641">
    <property type="entry name" value="YqgF/RNaseH-like_dom"/>
</dbReference>
<keyword evidence="3 5" id="KW-0540">Nuclease</keyword>
<evidence type="ECO:0000256" key="5">
    <source>
        <dbReference type="HAMAP-Rule" id="MF_00651"/>
    </source>
</evidence>
<dbReference type="Gene3D" id="3.30.420.140">
    <property type="entry name" value="YqgF/RNase H-like domain"/>
    <property type="match status" value="1"/>
</dbReference>
<dbReference type="InterPro" id="IPR005227">
    <property type="entry name" value="YqgF"/>
</dbReference>
<dbReference type="InterPro" id="IPR037027">
    <property type="entry name" value="YqgF/RNaseH-like_dom_sf"/>
</dbReference>
<dbReference type="SMART" id="SM00732">
    <property type="entry name" value="YqgFc"/>
    <property type="match status" value="1"/>
</dbReference>
<keyword evidence="4 5" id="KW-0378">Hydrolase</keyword>
<evidence type="ECO:0000256" key="4">
    <source>
        <dbReference type="ARBA" id="ARBA00022801"/>
    </source>
</evidence>
<sequence>MAPVVQEEILLGVDYGGKNTGLAFGRVGLASPLKVINSNDSNVVISEISRTTLENKVSKIIMGLPVDEEGRETNQSLEVRRFAKLLRIRLKKPVEFMNEFDSSQEAIAGAIRSGISREGRKTADHYSAALILKRYYNELQENLEK</sequence>
<dbReference type="STRING" id="1802617.A2886_03375"/>
<dbReference type="AlphaFoldDB" id="A0A1F4UR52"/>
<reference evidence="7 8" key="1">
    <citation type="journal article" date="2016" name="Nat. Commun.">
        <title>Thousands of microbial genomes shed light on interconnected biogeochemical processes in an aquifer system.</title>
        <authorList>
            <person name="Anantharaman K."/>
            <person name="Brown C.T."/>
            <person name="Hug L.A."/>
            <person name="Sharon I."/>
            <person name="Castelle C.J."/>
            <person name="Probst A.J."/>
            <person name="Thomas B.C."/>
            <person name="Singh A."/>
            <person name="Wilkins M.J."/>
            <person name="Karaoz U."/>
            <person name="Brodie E.L."/>
            <person name="Williams K.H."/>
            <person name="Hubbard S.S."/>
            <person name="Banfield J.F."/>
        </authorList>
    </citation>
    <scope>NUCLEOTIDE SEQUENCE [LARGE SCALE GENOMIC DNA]</scope>
</reference>
<comment type="subcellular location">
    <subcellularLocation>
        <location evidence="5">Cytoplasm</location>
    </subcellularLocation>
</comment>
<gene>
    <name evidence="7" type="ORF">A2886_03375</name>
</gene>
<dbReference type="NCBIfam" id="TIGR00250">
    <property type="entry name" value="RNAse_H_YqgF"/>
    <property type="match status" value="1"/>
</dbReference>
<dbReference type="HAMAP" id="MF_00651">
    <property type="entry name" value="Nuclease_YqgF"/>
    <property type="match status" value="1"/>
</dbReference>
<dbReference type="Pfam" id="PF03652">
    <property type="entry name" value="RuvX"/>
    <property type="match status" value="1"/>
</dbReference>
<dbReference type="CDD" id="cd16964">
    <property type="entry name" value="YqgF"/>
    <property type="match status" value="1"/>
</dbReference>
<dbReference type="GO" id="GO:0004518">
    <property type="term" value="F:nuclease activity"/>
    <property type="evidence" value="ECO:0007669"/>
    <property type="project" value="UniProtKB-KW"/>
</dbReference>
<keyword evidence="2 5" id="KW-0690">Ribosome biogenesis</keyword>
<dbReference type="EMBL" id="MEVA01000009">
    <property type="protein sequence ID" value="OGC47438.1"/>
    <property type="molecule type" value="Genomic_DNA"/>
</dbReference>
<name>A0A1F4UR52_UNCKA</name>
<dbReference type="Proteomes" id="UP000176608">
    <property type="component" value="Unassembled WGS sequence"/>
</dbReference>
<evidence type="ECO:0000259" key="6">
    <source>
        <dbReference type="SMART" id="SM00732"/>
    </source>
</evidence>
<accession>A0A1F4UR52</accession>
<evidence type="ECO:0000256" key="2">
    <source>
        <dbReference type="ARBA" id="ARBA00022517"/>
    </source>
</evidence>
<protein>
    <recommendedName>
        <fullName evidence="5">Putative pre-16S rRNA nuclease</fullName>
        <ecNumber evidence="5">3.1.-.-</ecNumber>
    </recommendedName>
</protein>
<proteinExistence type="inferred from homology"/>
<evidence type="ECO:0000313" key="7">
    <source>
        <dbReference type="EMBL" id="OGC47438.1"/>
    </source>
</evidence>
<evidence type="ECO:0000313" key="8">
    <source>
        <dbReference type="Proteomes" id="UP000176608"/>
    </source>
</evidence>
<dbReference type="GO" id="GO:0016788">
    <property type="term" value="F:hydrolase activity, acting on ester bonds"/>
    <property type="evidence" value="ECO:0007669"/>
    <property type="project" value="UniProtKB-UniRule"/>
</dbReference>
<dbReference type="PANTHER" id="PTHR33317:SF4">
    <property type="entry name" value="POLYNUCLEOTIDYL TRANSFERASE, RIBONUCLEASE H-LIKE SUPERFAMILY PROTEIN"/>
    <property type="match status" value="1"/>
</dbReference>
<keyword evidence="1 5" id="KW-0963">Cytoplasm</keyword>
<dbReference type="EC" id="3.1.-.-" evidence="5"/>
<comment type="function">
    <text evidence="5">Could be a nuclease involved in processing of the 5'-end of pre-16S rRNA.</text>
</comment>
<organism evidence="7 8">
    <name type="scientific">candidate division WWE3 bacterium RIFCSPHIGHO2_01_FULL_42_13</name>
    <dbReference type="NCBI Taxonomy" id="1802617"/>
    <lineage>
        <taxon>Bacteria</taxon>
        <taxon>Katanobacteria</taxon>
    </lineage>
</organism>